<evidence type="ECO:0000256" key="2">
    <source>
        <dbReference type="SAM" id="MobiDB-lite"/>
    </source>
</evidence>
<proteinExistence type="predicted"/>
<feature type="compositionally biased region" description="Low complexity" evidence="2">
    <location>
        <begin position="282"/>
        <end position="291"/>
    </location>
</feature>
<feature type="compositionally biased region" description="Pro residues" evidence="2">
    <location>
        <begin position="752"/>
        <end position="761"/>
    </location>
</feature>
<evidence type="ECO:0000259" key="3">
    <source>
        <dbReference type="PROSITE" id="PS50103"/>
    </source>
</evidence>
<protein>
    <recommendedName>
        <fullName evidence="3">C3H1-type domain-containing protein</fullName>
    </recommendedName>
</protein>
<dbReference type="EMBL" id="MU857706">
    <property type="protein sequence ID" value="KAK4245267.1"/>
    <property type="molecule type" value="Genomic_DNA"/>
</dbReference>
<accession>A0AAN7HH47</accession>
<dbReference type="GO" id="GO:0008270">
    <property type="term" value="F:zinc ion binding"/>
    <property type="evidence" value="ECO:0007669"/>
    <property type="project" value="UniProtKB-KW"/>
</dbReference>
<keyword evidence="1" id="KW-0863">Zinc-finger</keyword>
<feature type="compositionally biased region" description="Basic and acidic residues" evidence="2">
    <location>
        <begin position="154"/>
        <end position="165"/>
    </location>
</feature>
<dbReference type="Proteomes" id="UP001303647">
    <property type="component" value="Unassembled WGS sequence"/>
</dbReference>
<feature type="compositionally biased region" description="Low complexity" evidence="2">
    <location>
        <begin position="741"/>
        <end position="751"/>
    </location>
</feature>
<dbReference type="AlphaFoldDB" id="A0AAN7HH47"/>
<dbReference type="InterPro" id="IPR000571">
    <property type="entry name" value="Znf_CCCH"/>
</dbReference>
<feature type="region of interest" description="Disordered" evidence="2">
    <location>
        <begin position="310"/>
        <end position="330"/>
    </location>
</feature>
<evidence type="ECO:0000313" key="5">
    <source>
        <dbReference type="Proteomes" id="UP001303647"/>
    </source>
</evidence>
<keyword evidence="1" id="KW-0862">Zinc</keyword>
<feature type="compositionally biased region" description="Polar residues" evidence="2">
    <location>
        <begin position="44"/>
        <end position="56"/>
    </location>
</feature>
<gene>
    <name evidence="4" type="ORF">C7999DRAFT_16533</name>
</gene>
<evidence type="ECO:0000313" key="4">
    <source>
        <dbReference type="EMBL" id="KAK4245267.1"/>
    </source>
</evidence>
<feature type="region of interest" description="Disordered" evidence="2">
    <location>
        <begin position="279"/>
        <end position="298"/>
    </location>
</feature>
<feature type="compositionally biased region" description="Low complexity" evidence="2">
    <location>
        <begin position="573"/>
        <end position="603"/>
    </location>
</feature>
<feature type="region of interest" description="Disordered" evidence="2">
    <location>
        <begin position="741"/>
        <end position="843"/>
    </location>
</feature>
<feature type="zinc finger region" description="C3H1-type" evidence="1">
    <location>
        <begin position="488"/>
        <end position="517"/>
    </location>
</feature>
<comment type="caution">
    <text evidence="4">The sequence shown here is derived from an EMBL/GenBank/DDBJ whole genome shotgun (WGS) entry which is preliminary data.</text>
</comment>
<feature type="domain" description="C3H1-type" evidence="3">
    <location>
        <begin position="488"/>
        <end position="517"/>
    </location>
</feature>
<organism evidence="4 5">
    <name type="scientific">Corynascus novoguineensis</name>
    <dbReference type="NCBI Taxonomy" id="1126955"/>
    <lineage>
        <taxon>Eukaryota</taxon>
        <taxon>Fungi</taxon>
        <taxon>Dikarya</taxon>
        <taxon>Ascomycota</taxon>
        <taxon>Pezizomycotina</taxon>
        <taxon>Sordariomycetes</taxon>
        <taxon>Sordariomycetidae</taxon>
        <taxon>Sordariales</taxon>
        <taxon>Chaetomiaceae</taxon>
        <taxon>Corynascus</taxon>
    </lineage>
</organism>
<sequence length="843" mass="88762">MIPAGPSQKEQTAVSGSIFAPSDIRGSPRCYIQPSLPFAPVETPETSKSFPTNTPPVATLFPSSPPPLEYHTSSVTMGSSPLTPSYSPDRPLTSTSPSRHAVLNAGEHVQRLSDYCTKLKALMLDDNGKGSGAMGGNAVNISDSDDSPSSRPNQIDRHSGNKLDEGPGTGLGSSTADSTQAHLRGQTGAGFRHFPRFDQASRPFVSDNWRVKSVTETCPSQPTSVTMTATTTLVNGGQFPPVTPGQTQYHLQQQARSLFQCTPTHNSLAAPVNPNVTGFGQLSSTSTSTPSLNPPPTPISVGFPARSNNGPGYGYGHAHHSSTGSSGTSSSYYYHSSSPGSGALAVKESHSPPTSIYGYGYGTAPPPPTTTFTLTVSPDTVGYCFIRPNGTRTRLVPVDMLPYPLQGIPAHEGGGGDNNEHRLVALPVPAGVGPDGRSSNLQELKTVCPPGGNGAGDAIQNPNLTPYAPHQITHQRTNTNPTTTSNNKRMKIYCDKWVHEGVCAFTQQGCKYKHEMPSDRATQHQLGLFLGYPVWWKRRQAELARAQAQMPGQGGKEEGEDQKEKEKNRRPCSTSSYSSCTSSSSSSSSSSVINSCSSSPSPGESGGSGSDKGVRNIATNGGLAAPRWGGSGNEALSGARERLLPPSWRTPCSVEQAPRHTYTGANAQNYEDVGAGSAMWSREEQQHKQQQQQIHHSPPTQTQQQQRYSRVQLGSSSSSAFKTACTFTFPTTTTITTTTAAAATTTSAQPAPTSPYGPIAPPRSSNNTHGSNGSNGGDGDATFPHPPSPSASPSKTTVAAPARPAPTSNPNREPDRDQDRNGLGQEQMGTGGRGGDEEDLLVG</sequence>
<feature type="compositionally biased region" description="Low complexity" evidence="2">
    <location>
        <begin position="321"/>
        <end position="330"/>
    </location>
</feature>
<reference evidence="4" key="1">
    <citation type="journal article" date="2023" name="Mol. Phylogenet. Evol.">
        <title>Genome-scale phylogeny and comparative genomics of the fungal order Sordariales.</title>
        <authorList>
            <person name="Hensen N."/>
            <person name="Bonometti L."/>
            <person name="Westerberg I."/>
            <person name="Brannstrom I.O."/>
            <person name="Guillou S."/>
            <person name="Cros-Aarteil S."/>
            <person name="Calhoun S."/>
            <person name="Haridas S."/>
            <person name="Kuo A."/>
            <person name="Mondo S."/>
            <person name="Pangilinan J."/>
            <person name="Riley R."/>
            <person name="LaButti K."/>
            <person name="Andreopoulos B."/>
            <person name="Lipzen A."/>
            <person name="Chen C."/>
            <person name="Yan M."/>
            <person name="Daum C."/>
            <person name="Ng V."/>
            <person name="Clum A."/>
            <person name="Steindorff A."/>
            <person name="Ohm R.A."/>
            <person name="Martin F."/>
            <person name="Silar P."/>
            <person name="Natvig D.O."/>
            <person name="Lalanne C."/>
            <person name="Gautier V."/>
            <person name="Ament-Velasquez S.L."/>
            <person name="Kruys A."/>
            <person name="Hutchinson M.I."/>
            <person name="Powell A.J."/>
            <person name="Barry K."/>
            <person name="Miller A.N."/>
            <person name="Grigoriev I.V."/>
            <person name="Debuchy R."/>
            <person name="Gladieux P."/>
            <person name="Hiltunen Thoren M."/>
            <person name="Johannesson H."/>
        </authorList>
    </citation>
    <scope>NUCLEOTIDE SEQUENCE</scope>
    <source>
        <strain evidence="4">CBS 359.72</strain>
    </source>
</reference>
<keyword evidence="5" id="KW-1185">Reference proteome</keyword>
<feature type="compositionally biased region" description="Polar residues" evidence="2">
    <location>
        <begin position="707"/>
        <end position="716"/>
    </location>
</feature>
<feature type="compositionally biased region" description="Low complexity" evidence="2">
    <location>
        <begin position="688"/>
        <end position="706"/>
    </location>
</feature>
<feature type="compositionally biased region" description="Low complexity" evidence="2">
    <location>
        <begin position="791"/>
        <end position="806"/>
    </location>
</feature>
<feature type="region of interest" description="Disordered" evidence="2">
    <location>
        <begin position="546"/>
        <end position="716"/>
    </location>
</feature>
<feature type="region of interest" description="Disordered" evidence="2">
    <location>
        <begin position="1"/>
        <end position="98"/>
    </location>
</feature>
<name>A0AAN7HH47_9PEZI</name>
<keyword evidence="1" id="KW-0479">Metal-binding</keyword>
<evidence type="ECO:0000256" key="1">
    <source>
        <dbReference type="PROSITE-ProRule" id="PRU00723"/>
    </source>
</evidence>
<dbReference type="PROSITE" id="PS50103">
    <property type="entry name" value="ZF_C3H1"/>
    <property type="match status" value="1"/>
</dbReference>
<feature type="compositionally biased region" description="Polar residues" evidence="2">
    <location>
        <begin position="71"/>
        <end position="98"/>
    </location>
</feature>
<reference evidence="4" key="2">
    <citation type="submission" date="2023-05" db="EMBL/GenBank/DDBJ databases">
        <authorList>
            <consortium name="Lawrence Berkeley National Laboratory"/>
            <person name="Steindorff A."/>
            <person name="Hensen N."/>
            <person name="Bonometti L."/>
            <person name="Westerberg I."/>
            <person name="Brannstrom I.O."/>
            <person name="Guillou S."/>
            <person name="Cros-Aarteil S."/>
            <person name="Calhoun S."/>
            <person name="Haridas S."/>
            <person name="Kuo A."/>
            <person name="Mondo S."/>
            <person name="Pangilinan J."/>
            <person name="Riley R."/>
            <person name="Labutti K."/>
            <person name="Andreopoulos B."/>
            <person name="Lipzen A."/>
            <person name="Chen C."/>
            <person name="Yanf M."/>
            <person name="Daum C."/>
            <person name="Ng V."/>
            <person name="Clum A."/>
            <person name="Ohm R."/>
            <person name="Martin F."/>
            <person name="Silar P."/>
            <person name="Natvig D."/>
            <person name="Lalanne C."/>
            <person name="Gautier V."/>
            <person name="Ament-Velasquez S.L."/>
            <person name="Kruys A."/>
            <person name="Hutchinson M.I."/>
            <person name="Powell A.J."/>
            <person name="Barry K."/>
            <person name="Miller A.N."/>
            <person name="Grigoriev I.V."/>
            <person name="Debuchy R."/>
            <person name="Gladieux P."/>
            <person name="Thoren M.H."/>
            <person name="Johannesson H."/>
        </authorList>
    </citation>
    <scope>NUCLEOTIDE SEQUENCE</scope>
    <source>
        <strain evidence="4">CBS 359.72</strain>
    </source>
</reference>
<feature type="region of interest" description="Disordered" evidence="2">
    <location>
        <begin position="131"/>
        <end position="180"/>
    </location>
</feature>